<keyword evidence="2" id="KW-1185">Reference proteome</keyword>
<sequence>MLRESFCWRELYGRVHTVEFVHASAGDIRTKTSQGGKVMTGKEIKCLLLSSCSWTKNICCACCCHAVDCGSQSKRGISKELLKKSLSHYCIETIMSTRVDEGCLEVHAPIRILSSTIFIVVKLSHTHPPNYVFLLEMTATCCKRDPSSSTVLEFAFWLLASPAGRFASLVTTPFLLESRTTSATLQIVLSLCPRRLWTKTT</sequence>
<accession>A0A9P3PVK9</accession>
<dbReference type="Proteomes" id="UP001063166">
    <property type="component" value="Unassembled WGS sequence"/>
</dbReference>
<name>A0A9P3PVK9_LYOSH</name>
<evidence type="ECO:0000313" key="2">
    <source>
        <dbReference type="Proteomes" id="UP001063166"/>
    </source>
</evidence>
<reference evidence="1" key="1">
    <citation type="submission" date="2022-07" db="EMBL/GenBank/DDBJ databases">
        <title>The genome of Lyophyllum shimeji provides insight into the initial evolution of ectomycorrhizal fungal genome.</title>
        <authorList>
            <person name="Kobayashi Y."/>
            <person name="Shibata T."/>
            <person name="Hirakawa H."/>
            <person name="Shigenobu S."/>
            <person name="Nishiyama T."/>
            <person name="Yamada A."/>
            <person name="Hasebe M."/>
            <person name="Kawaguchi M."/>
        </authorList>
    </citation>
    <scope>NUCLEOTIDE SEQUENCE</scope>
    <source>
        <strain evidence="1">AT787</strain>
    </source>
</reference>
<comment type="caution">
    <text evidence="1">The sequence shown here is derived from an EMBL/GenBank/DDBJ whole genome shotgun (WGS) entry which is preliminary data.</text>
</comment>
<gene>
    <name evidence="1" type="ORF">LshimejAT787_1104860</name>
</gene>
<proteinExistence type="predicted"/>
<evidence type="ECO:0000313" key="1">
    <source>
        <dbReference type="EMBL" id="GLB42471.1"/>
    </source>
</evidence>
<organism evidence="1 2">
    <name type="scientific">Lyophyllum shimeji</name>
    <name type="common">Hon-shimeji</name>
    <name type="synonym">Tricholoma shimeji</name>
    <dbReference type="NCBI Taxonomy" id="47721"/>
    <lineage>
        <taxon>Eukaryota</taxon>
        <taxon>Fungi</taxon>
        <taxon>Dikarya</taxon>
        <taxon>Basidiomycota</taxon>
        <taxon>Agaricomycotina</taxon>
        <taxon>Agaricomycetes</taxon>
        <taxon>Agaricomycetidae</taxon>
        <taxon>Agaricales</taxon>
        <taxon>Tricholomatineae</taxon>
        <taxon>Lyophyllaceae</taxon>
        <taxon>Lyophyllum</taxon>
    </lineage>
</organism>
<protein>
    <submittedName>
        <fullName evidence="1">Uncharacterized protein</fullName>
    </submittedName>
</protein>
<dbReference type="AlphaFoldDB" id="A0A9P3PVK9"/>
<dbReference type="EMBL" id="BRPK01000011">
    <property type="protein sequence ID" value="GLB42471.1"/>
    <property type="molecule type" value="Genomic_DNA"/>
</dbReference>